<sequence length="62" mass="6202">MHNAGLTLAIALAAGVIAQSVSRQLRLPGIVLLLGTGALLGPDGAAWIEPRALGDGLFGIVD</sequence>
<gene>
    <name evidence="1" type="ORF">METZ01_LOCUS340140</name>
</gene>
<dbReference type="EMBL" id="UINC01115914">
    <property type="protein sequence ID" value="SVC87286.1"/>
    <property type="molecule type" value="Genomic_DNA"/>
</dbReference>
<evidence type="ECO:0008006" key="2">
    <source>
        <dbReference type="Google" id="ProtNLM"/>
    </source>
</evidence>
<organism evidence="1">
    <name type="scientific">marine metagenome</name>
    <dbReference type="NCBI Taxonomy" id="408172"/>
    <lineage>
        <taxon>unclassified sequences</taxon>
        <taxon>metagenomes</taxon>
        <taxon>ecological metagenomes</taxon>
    </lineage>
</organism>
<protein>
    <recommendedName>
        <fullName evidence="2">Cation/H+ exchanger domain-containing protein</fullName>
    </recommendedName>
</protein>
<reference evidence="1" key="1">
    <citation type="submission" date="2018-05" db="EMBL/GenBank/DDBJ databases">
        <authorList>
            <person name="Lanie J.A."/>
            <person name="Ng W.-L."/>
            <person name="Kazmierczak K.M."/>
            <person name="Andrzejewski T.M."/>
            <person name="Davidsen T.M."/>
            <person name="Wayne K.J."/>
            <person name="Tettelin H."/>
            <person name="Glass J.I."/>
            <person name="Rusch D."/>
            <person name="Podicherti R."/>
            <person name="Tsui H.-C.T."/>
            <person name="Winkler M.E."/>
        </authorList>
    </citation>
    <scope>NUCLEOTIDE SEQUENCE</scope>
</reference>
<feature type="non-terminal residue" evidence="1">
    <location>
        <position position="62"/>
    </location>
</feature>
<dbReference type="AlphaFoldDB" id="A0A382QPB9"/>
<accession>A0A382QPB9</accession>
<name>A0A382QPB9_9ZZZZ</name>
<evidence type="ECO:0000313" key="1">
    <source>
        <dbReference type="EMBL" id="SVC87286.1"/>
    </source>
</evidence>
<proteinExistence type="predicted"/>